<evidence type="ECO:0000313" key="6">
    <source>
        <dbReference type="Proteomes" id="UP000752171"/>
    </source>
</evidence>
<dbReference type="Pfam" id="PF13765">
    <property type="entry name" value="PRY"/>
    <property type="match status" value="1"/>
</dbReference>
<evidence type="ECO:0000256" key="2">
    <source>
        <dbReference type="ARBA" id="ARBA00022771"/>
    </source>
</evidence>
<dbReference type="PROSITE" id="PS50188">
    <property type="entry name" value="B302_SPRY"/>
    <property type="match status" value="1"/>
</dbReference>
<accession>A0A8T2ML48</accession>
<dbReference type="AlphaFoldDB" id="A0A8T2ML48"/>
<dbReference type="SUPFAM" id="SSF49899">
    <property type="entry name" value="Concanavalin A-like lectins/glucanases"/>
    <property type="match status" value="1"/>
</dbReference>
<dbReference type="GO" id="GO:0005737">
    <property type="term" value="C:cytoplasm"/>
    <property type="evidence" value="ECO:0007669"/>
    <property type="project" value="UniProtKB-ARBA"/>
</dbReference>
<keyword evidence="2" id="KW-0863">Zinc-finger</keyword>
<keyword evidence="1" id="KW-0479">Metal-binding</keyword>
<sequence>MNTIPKKYACKLTLDQNTAHRRLQLSDSNTRAVHQDDDLPYPDHPDRFCHWEQVLSVERLTGRCYWEVEWTGRVEVAVCYAGIRRRDGSDCLFGLNDQSWRLYGSRDGYNACHNNHITPVQTPLTCSGRVAVYLDWEAGKLTFYSISPRTHALIPLHTYSTTFTQPLLAGFRVYEYSALQICEIM</sequence>
<dbReference type="InterPro" id="IPR003879">
    <property type="entry name" value="Butyrophylin_SPRY"/>
</dbReference>
<reference evidence="5 6" key="1">
    <citation type="submission" date="2021-07" db="EMBL/GenBank/DDBJ databases">
        <authorList>
            <person name="Imarazene B."/>
            <person name="Zahm M."/>
            <person name="Klopp C."/>
            <person name="Cabau C."/>
            <person name="Beille S."/>
            <person name="Jouanno E."/>
            <person name="Castinel A."/>
            <person name="Lluch J."/>
            <person name="Gil L."/>
            <person name="Kuchtly C."/>
            <person name="Lopez Roques C."/>
            <person name="Donnadieu C."/>
            <person name="Parrinello H."/>
            <person name="Journot L."/>
            <person name="Du K."/>
            <person name="Schartl M."/>
            <person name="Retaux S."/>
            <person name="Guiguen Y."/>
        </authorList>
    </citation>
    <scope>NUCLEOTIDE SEQUENCE [LARGE SCALE GENOMIC DNA]</scope>
    <source>
        <strain evidence="5">Pach_M1</strain>
        <tissue evidence="5">Testis</tissue>
    </source>
</reference>
<evidence type="ECO:0000256" key="1">
    <source>
        <dbReference type="ARBA" id="ARBA00022723"/>
    </source>
</evidence>
<dbReference type="InterPro" id="IPR006574">
    <property type="entry name" value="PRY"/>
</dbReference>
<evidence type="ECO:0000313" key="5">
    <source>
        <dbReference type="EMBL" id="KAG9281461.1"/>
    </source>
</evidence>
<dbReference type="Proteomes" id="UP000752171">
    <property type="component" value="Unassembled WGS sequence"/>
</dbReference>
<dbReference type="InterPro" id="IPR051051">
    <property type="entry name" value="E3_ubiq-ligase_TRIM/RNF"/>
</dbReference>
<organism evidence="5 6">
    <name type="scientific">Astyanax mexicanus</name>
    <name type="common">Blind cave fish</name>
    <name type="synonym">Astyanax fasciatus mexicanus</name>
    <dbReference type="NCBI Taxonomy" id="7994"/>
    <lineage>
        <taxon>Eukaryota</taxon>
        <taxon>Metazoa</taxon>
        <taxon>Chordata</taxon>
        <taxon>Craniata</taxon>
        <taxon>Vertebrata</taxon>
        <taxon>Euteleostomi</taxon>
        <taxon>Actinopterygii</taxon>
        <taxon>Neopterygii</taxon>
        <taxon>Teleostei</taxon>
        <taxon>Ostariophysi</taxon>
        <taxon>Characiformes</taxon>
        <taxon>Characoidei</taxon>
        <taxon>Acestrorhamphidae</taxon>
        <taxon>Acestrorhamphinae</taxon>
        <taxon>Astyanax</taxon>
    </lineage>
</organism>
<dbReference type="PRINTS" id="PR01407">
    <property type="entry name" value="BUTYPHLNCDUF"/>
</dbReference>
<dbReference type="CDD" id="cd16040">
    <property type="entry name" value="SPRY_PRY_SNTX"/>
    <property type="match status" value="1"/>
</dbReference>
<evidence type="ECO:0000259" key="4">
    <source>
        <dbReference type="PROSITE" id="PS50188"/>
    </source>
</evidence>
<dbReference type="InterPro" id="IPR043136">
    <property type="entry name" value="B30.2/SPRY_sf"/>
</dbReference>
<dbReference type="PANTHER" id="PTHR25465">
    <property type="entry name" value="B-BOX DOMAIN CONTAINING"/>
    <property type="match status" value="1"/>
</dbReference>
<gene>
    <name evidence="5" type="ORF">AMEX_G4309</name>
</gene>
<dbReference type="PANTHER" id="PTHR25465:SF14">
    <property type="entry name" value="E3 UBIQUITIN-PROTEIN LIGASE TRIM65"/>
    <property type="match status" value="1"/>
</dbReference>
<dbReference type="Pfam" id="PF00622">
    <property type="entry name" value="SPRY"/>
    <property type="match status" value="1"/>
</dbReference>
<feature type="domain" description="B30.2/SPRY" evidence="4">
    <location>
        <begin position="1"/>
        <end position="185"/>
    </location>
</feature>
<keyword evidence="3" id="KW-0862">Zinc</keyword>
<dbReference type="EMBL" id="JAICCE010000002">
    <property type="protein sequence ID" value="KAG9281461.1"/>
    <property type="molecule type" value="Genomic_DNA"/>
</dbReference>
<dbReference type="SMART" id="SM00589">
    <property type="entry name" value="PRY"/>
    <property type="match status" value="1"/>
</dbReference>
<comment type="caution">
    <text evidence="5">The sequence shown here is derived from an EMBL/GenBank/DDBJ whole genome shotgun (WGS) entry which is preliminary data.</text>
</comment>
<evidence type="ECO:0000256" key="3">
    <source>
        <dbReference type="ARBA" id="ARBA00022833"/>
    </source>
</evidence>
<dbReference type="InterPro" id="IPR001870">
    <property type="entry name" value="B30.2/SPRY"/>
</dbReference>
<name>A0A8T2ML48_ASTMX</name>
<dbReference type="SMART" id="SM00449">
    <property type="entry name" value="SPRY"/>
    <property type="match status" value="1"/>
</dbReference>
<dbReference type="InterPro" id="IPR003877">
    <property type="entry name" value="SPRY_dom"/>
</dbReference>
<dbReference type="InterPro" id="IPR013320">
    <property type="entry name" value="ConA-like_dom_sf"/>
</dbReference>
<proteinExistence type="predicted"/>
<protein>
    <submittedName>
        <fullName evidence="5">Stonustoxin subunit beta-like</fullName>
    </submittedName>
</protein>
<dbReference type="Gene3D" id="2.60.120.920">
    <property type="match status" value="1"/>
</dbReference>
<dbReference type="GO" id="GO:0008270">
    <property type="term" value="F:zinc ion binding"/>
    <property type="evidence" value="ECO:0007669"/>
    <property type="project" value="UniProtKB-KW"/>
</dbReference>